<evidence type="ECO:0000256" key="10">
    <source>
        <dbReference type="SAM" id="MobiDB-lite"/>
    </source>
</evidence>
<dbReference type="InterPro" id="IPR000644">
    <property type="entry name" value="CBS_dom"/>
</dbReference>
<dbReference type="InterPro" id="IPR010766">
    <property type="entry name" value="DRTGG"/>
</dbReference>
<dbReference type="InterPro" id="IPR004097">
    <property type="entry name" value="DHHA2"/>
</dbReference>
<dbReference type="GO" id="GO:0046872">
    <property type="term" value="F:metal ion binding"/>
    <property type="evidence" value="ECO:0007669"/>
    <property type="project" value="UniProtKB-KW"/>
</dbReference>
<comment type="catalytic activity">
    <reaction evidence="8">
        <text>diphosphate + H2O = 2 phosphate + H(+)</text>
        <dbReference type="Rhea" id="RHEA:24576"/>
        <dbReference type="ChEBI" id="CHEBI:15377"/>
        <dbReference type="ChEBI" id="CHEBI:15378"/>
        <dbReference type="ChEBI" id="CHEBI:33019"/>
        <dbReference type="ChEBI" id="CHEBI:43474"/>
        <dbReference type="EC" id="3.6.1.1"/>
    </reaction>
</comment>
<dbReference type="GO" id="GO:0005737">
    <property type="term" value="C:cytoplasm"/>
    <property type="evidence" value="ECO:0007669"/>
    <property type="project" value="InterPro"/>
</dbReference>
<dbReference type="EC" id="3.6.1.1" evidence="3"/>
<keyword evidence="13" id="KW-1185">Reference proteome</keyword>
<keyword evidence="6" id="KW-0464">Manganese</keyword>
<keyword evidence="4" id="KW-0479">Metal-binding</keyword>
<accession>A0A844G702</accession>
<keyword evidence="9" id="KW-0129">CBS domain</keyword>
<evidence type="ECO:0000256" key="2">
    <source>
        <dbReference type="ARBA" id="ARBA00011643"/>
    </source>
</evidence>
<dbReference type="Gene3D" id="3.10.580.10">
    <property type="entry name" value="CBS-domain"/>
    <property type="match status" value="1"/>
</dbReference>
<dbReference type="Gene3D" id="3.10.310.20">
    <property type="entry name" value="DHHA2 domain"/>
    <property type="match status" value="1"/>
</dbReference>
<dbReference type="InterPro" id="IPR038763">
    <property type="entry name" value="DHH_sf"/>
</dbReference>
<dbReference type="InterPro" id="IPR046342">
    <property type="entry name" value="CBS_dom_sf"/>
</dbReference>
<reference evidence="12 13" key="1">
    <citation type="submission" date="2019-08" db="EMBL/GenBank/DDBJ databases">
        <title>In-depth cultivation of the pig gut microbiome towards novel bacterial diversity and tailored functional studies.</title>
        <authorList>
            <person name="Wylensek D."/>
            <person name="Hitch T.C.A."/>
            <person name="Clavel T."/>
        </authorList>
    </citation>
    <scope>NUCLEOTIDE SEQUENCE [LARGE SCALE GENOMIC DNA]</scope>
    <source>
        <strain evidence="12 13">BBE-744-WT-12</strain>
    </source>
</reference>
<keyword evidence="5 12" id="KW-0378">Hydrolase</keyword>
<dbReference type="GO" id="GO:0004427">
    <property type="term" value="F:inorganic diphosphate phosphatase activity"/>
    <property type="evidence" value="ECO:0007669"/>
    <property type="project" value="UniProtKB-EC"/>
</dbReference>
<dbReference type="EMBL" id="VUNS01000015">
    <property type="protein sequence ID" value="MST98089.1"/>
    <property type="molecule type" value="Genomic_DNA"/>
</dbReference>
<dbReference type="NCBIfam" id="NF011443">
    <property type="entry name" value="PRK14869.1-5"/>
    <property type="match status" value="1"/>
</dbReference>
<dbReference type="SUPFAM" id="SSF54631">
    <property type="entry name" value="CBS-domain pair"/>
    <property type="match status" value="1"/>
</dbReference>
<dbReference type="Gene3D" id="3.90.1640.10">
    <property type="entry name" value="inorganic pyrophosphatase (n-terminal core)"/>
    <property type="match status" value="2"/>
</dbReference>
<dbReference type="Proteomes" id="UP000435649">
    <property type="component" value="Unassembled WGS sequence"/>
</dbReference>
<dbReference type="Gene3D" id="3.40.1390.20">
    <property type="entry name" value="HprK N-terminal domain-like"/>
    <property type="match status" value="1"/>
</dbReference>
<dbReference type="Pfam" id="PF07085">
    <property type="entry name" value="DRTGG"/>
    <property type="match status" value="1"/>
</dbReference>
<feature type="domain" description="CBS" evidence="11">
    <location>
        <begin position="134"/>
        <end position="195"/>
    </location>
</feature>
<dbReference type="SUPFAM" id="SSF75138">
    <property type="entry name" value="HprK N-terminal domain-like"/>
    <property type="match status" value="1"/>
</dbReference>
<dbReference type="PANTHER" id="PTHR12112:SF22">
    <property type="entry name" value="MANGANESE-DEPENDENT INORGANIC PYROPHOSPHATASE-RELATED"/>
    <property type="match status" value="1"/>
</dbReference>
<evidence type="ECO:0000313" key="13">
    <source>
        <dbReference type="Proteomes" id="UP000435649"/>
    </source>
</evidence>
<dbReference type="Pfam" id="PF00571">
    <property type="entry name" value="CBS"/>
    <property type="match status" value="1"/>
</dbReference>
<evidence type="ECO:0000256" key="3">
    <source>
        <dbReference type="ARBA" id="ARBA00012146"/>
    </source>
</evidence>
<evidence type="ECO:0000313" key="12">
    <source>
        <dbReference type="EMBL" id="MST98089.1"/>
    </source>
</evidence>
<evidence type="ECO:0000256" key="8">
    <source>
        <dbReference type="ARBA" id="ARBA00047820"/>
    </source>
</evidence>
<dbReference type="InterPro" id="IPR028979">
    <property type="entry name" value="Ser_kin/Pase_Hpr-like_N_sf"/>
</dbReference>
<name>A0A844G702_9BACT</name>
<dbReference type="SMART" id="SM00116">
    <property type="entry name" value="CBS"/>
    <property type="match status" value="1"/>
</dbReference>
<dbReference type="InterPro" id="IPR038222">
    <property type="entry name" value="DHHA2_dom_sf"/>
</dbReference>
<evidence type="ECO:0000256" key="4">
    <source>
        <dbReference type="ARBA" id="ARBA00022723"/>
    </source>
</evidence>
<evidence type="ECO:0000256" key="5">
    <source>
        <dbReference type="ARBA" id="ARBA00022801"/>
    </source>
</evidence>
<protein>
    <recommendedName>
        <fullName evidence="3">inorganic diphosphatase</fullName>
        <ecNumber evidence="3">3.6.1.1</ecNumber>
    </recommendedName>
    <alternativeName>
        <fullName evidence="7">Pyrophosphate phospho-hydrolase</fullName>
    </alternativeName>
</protein>
<gene>
    <name evidence="12" type="ORF">FYJ85_13680</name>
</gene>
<evidence type="ECO:0000259" key="11">
    <source>
        <dbReference type="PROSITE" id="PS51371"/>
    </source>
</evidence>
<dbReference type="PROSITE" id="PS51371">
    <property type="entry name" value="CBS"/>
    <property type="match status" value="1"/>
</dbReference>
<dbReference type="AlphaFoldDB" id="A0A844G702"/>
<comment type="subunit">
    <text evidence="2">Homohexamer.</text>
</comment>
<comment type="cofactor">
    <cofactor evidence="1">
        <name>Mn(2+)</name>
        <dbReference type="ChEBI" id="CHEBI:29035"/>
    </cofactor>
</comment>
<feature type="region of interest" description="Disordered" evidence="10">
    <location>
        <begin position="1"/>
        <end position="24"/>
    </location>
</feature>
<dbReference type="SMART" id="SM01131">
    <property type="entry name" value="DHHA2"/>
    <property type="match status" value="1"/>
</dbReference>
<evidence type="ECO:0000256" key="9">
    <source>
        <dbReference type="PROSITE-ProRule" id="PRU00703"/>
    </source>
</evidence>
<evidence type="ECO:0000256" key="6">
    <source>
        <dbReference type="ARBA" id="ARBA00023211"/>
    </source>
</evidence>
<proteinExistence type="predicted"/>
<evidence type="ECO:0000256" key="1">
    <source>
        <dbReference type="ARBA" id="ARBA00001936"/>
    </source>
</evidence>
<dbReference type="Pfam" id="PF02833">
    <property type="entry name" value="DHHA2"/>
    <property type="match status" value="1"/>
</dbReference>
<dbReference type="InterPro" id="IPR001667">
    <property type="entry name" value="DDH_dom"/>
</dbReference>
<evidence type="ECO:0000256" key="7">
    <source>
        <dbReference type="ARBA" id="ARBA00032535"/>
    </source>
</evidence>
<comment type="caution">
    <text evidence="12">The sequence shown here is derived from an EMBL/GenBank/DDBJ whole genome shotgun (WGS) entry which is preliminary data.</text>
</comment>
<dbReference type="PANTHER" id="PTHR12112">
    <property type="entry name" value="BNIP - RELATED"/>
    <property type="match status" value="1"/>
</dbReference>
<dbReference type="SUPFAM" id="SSF64182">
    <property type="entry name" value="DHH phosphoesterases"/>
    <property type="match status" value="1"/>
</dbReference>
<sequence>MSSGESEAYRQIGKNIPTRGAAPRNFPVRRKTLTIFSFAFRPARPYIRRTGEKEGMKPDTDEPKHIFVSGHRNPDIDSIAGAYALAELRRRQSGTPITPLCPGILPDRAAYLFRRFRLKPPASRNDIYLRIRDILEPCTVIEAGTTLFEAVNLLRETGMLRLPVIGRDGRFLGMLSSLALLSQLLNIGSSDGSDLAGRRIHSSIDLIRGVLEAEVLTGGDTAEEQEFDVYVAAMGLDSFEEHIPADNRNLALIVGDRPEIHLRALHRELRLLIVTGNRPVDPLILKEAASHRVSILKTGLDSATVIRRLKFSTPVEFIHFPQDELTLSPDERLRDQRSRILASPADIVPVLDSGRHLAGVVLKKQLSAPPPYRMILVDHNEPDQSIPGVEELPVVEVVDHHRIGMLPTATPIRFTGDVVGSSCTLIAMMYRSCGESLTPELAGLLLGGIVSDTLLLKSPTTAPLDRRMCEWLEKLSGTTGEELMNELMQIDSPLAVKPAEEVIGGDCKTYTDGKFKFALSQVEETNLELLHQRRDELAAEIRRRIEAEALDFFGLLVTDAVRENSELLAVGSDDIMRNLPYEPAGPELFALPGVLSRKKQLLPQILAVTAALQQD</sequence>
<organism evidence="12 13">
    <name type="scientific">Victivallis lenta</name>
    <dbReference type="NCBI Taxonomy" id="2606640"/>
    <lineage>
        <taxon>Bacteria</taxon>
        <taxon>Pseudomonadati</taxon>
        <taxon>Lentisphaerota</taxon>
        <taxon>Lentisphaeria</taxon>
        <taxon>Victivallales</taxon>
        <taxon>Victivallaceae</taxon>
        <taxon>Victivallis</taxon>
    </lineage>
</organism>
<dbReference type="Pfam" id="PF01368">
    <property type="entry name" value="DHH"/>
    <property type="match status" value="1"/>
</dbReference>